<dbReference type="RefSeq" id="WP_220160895.1">
    <property type="nucleotide sequence ID" value="NZ_CP080507.1"/>
</dbReference>
<evidence type="ECO:0000313" key="3">
    <source>
        <dbReference type="Proteomes" id="UP000825051"/>
    </source>
</evidence>
<evidence type="ECO:0000313" key="2">
    <source>
        <dbReference type="EMBL" id="QYM77791.1"/>
    </source>
</evidence>
<organism evidence="2 3">
    <name type="scientific">Horticoccus luteus</name>
    <dbReference type="NCBI Taxonomy" id="2862869"/>
    <lineage>
        <taxon>Bacteria</taxon>
        <taxon>Pseudomonadati</taxon>
        <taxon>Verrucomicrobiota</taxon>
        <taxon>Opitutia</taxon>
        <taxon>Opitutales</taxon>
        <taxon>Opitutaceae</taxon>
        <taxon>Horticoccus</taxon>
    </lineage>
</organism>
<reference evidence="2" key="1">
    <citation type="submission" date="2021-08" db="EMBL/GenBank/DDBJ databases">
        <title>Genome of a novel bacterium of the phylum Verrucomicrobia, Oleiharenicola sp. KSB-15.</title>
        <authorList>
            <person name="Chung J.-H."/>
            <person name="Ahn J.-H."/>
            <person name="Yoon Y."/>
            <person name="Kim D.-Y."/>
            <person name="An S.-H."/>
            <person name="Park I."/>
            <person name="Yeon J."/>
        </authorList>
    </citation>
    <scope>NUCLEOTIDE SEQUENCE</scope>
    <source>
        <strain evidence="2">KSB-15</strain>
    </source>
</reference>
<gene>
    <name evidence="2" type="ORF">K0B96_10705</name>
</gene>
<proteinExistence type="predicted"/>
<feature type="compositionally biased region" description="Low complexity" evidence="1">
    <location>
        <begin position="39"/>
        <end position="50"/>
    </location>
</feature>
<keyword evidence="3" id="KW-1185">Reference proteome</keyword>
<evidence type="ECO:0000256" key="1">
    <source>
        <dbReference type="SAM" id="MobiDB-lite"/>
    </source>
</evidence>
<dbReference type="AlphaFoldDB" id="A0A8F9TRS0"/>
<dbReference type="EMBL" id="CP080507">
    <property type="protein sequence ID" value="QYM77791.1"/>
    <property type="molecule type" value="Genomic_DNA"/>
</dbReference>
<sequence>MRFHTPLILAVACLGCFAACREAKVKHYRVAHEEEPAMPAANADGANGAATGSDMANTAVPTAEGPALSWTAPADWTAKTLSAMRKGSFTVPGPGGDADLSVTAFPGDVGGDLANVNRWRGQVQLPPLAAGDLEATLKRFSANGLDFAVVDLAPQDEKSAHLIGAIVPLNGATWFFKLMGPSATVSAQRDAFLKFLHTVKVGDGEAAPAARAPAASPAAMGNDMATTAVPTADGAALAWAAPAAWHEKTLSAMRKGSYAVPGAGGEADLAITAFPGDVGGDLANVNRWRGQVQLPPLTAGELEATLKRFSANGLNFAVVELAPPAGSQAPRLIGAIVPHGGATWFFKLMGPDATVAAQRDAFLAFLHTVKIR</sequence>
<name>A0A8F9TRS0_9BACT</name>
<dbReference type="KEGG" id="ole:K0B96_10705"/>
<protein>
    <submittedName>
        <fullName evidence="2">Uncharacterized protein</fullName>
    </submittedName>
</protein>
<dbReference type="Proteomes" id="UP000825051">
    <property type="component" value="Chromosome"/>
</dbReference>
<feature type="region of interest" description="Disordered" evidence="1">
    <location>
        <begin position="39"/>
        <end position="61"/>
    </location>
</feature>
<accession>A0A8F9TRS0</accession>